<dbReference type="Pfam" id="PF02735">
    <property type="entry name" value="Ku"/>
    <property type="match status" value="1"/>
</dbReference>
<comment type="function">
    <text evidence="2">With LigD forms a non-homologous end joining (NHEJ) DNA repair enzyme, which repairs dsDNA breaks with reduced fidelity. Binds linear dsDNA with 5'- and 3'- overhangs but not closed circular dsDNA nor ssDNA. Recruits and stimulates the ligase activity of LigD.</text>
</comment>
<sequence length="275" mass="30653">MPRPMWSGSISFGLINIPVKLFNAVKRKTIHFHQLRASDGCRIRLKKICEADGNEVTSEEIVKGYEVSPDQYVTVTASELESAMPKTNRAIEIDDFVVLDQIDPLYFEQPYYLTPDKGAAKAYSLLLSALKKTNKVAVARFILRNKQYLCAIRPSGDMRALTLSTMLYADEIISSEELDELPTTDAQPSEREMTMAVQLIESLTADFQPAKYHDDYRKQVLALLEKKAEGQVITTQPAAAPAGKVIDLMAALEASLAAVKKPEKAKSGRKKERAR</sequence>
<reference evidence="4 5" key="1">
    <citation type="submission" date="2016-02" db="EMBL/GenBank/DDBJ databases">
        <title>Anaerosporomusa subterraneum gen. nov., sp. nov., a spore-forming obligate anaerobe isolated from saprolite.</title>
        <authorList>
            <person name="Choi J.K."/>
            <person name="Shah M."/>
            <person name="Yee N."/>
        </authorList>
    </citation>
    <scope>NUCLEOTIDE SEQUENCE [LARGE SCALE GENOMIC DNA]</scope>
    <source>
        <strain evidence="4 5">RU4</strain>
    </source>
</reference>
<proteinExistence type="inferred from homology"/>
<evidence type="ECO:0000256" key="1">
    <source>
        <dbReference type="ARBA" id="ARBA00023125"/>
    </source>
</evidence>
<dbReference type="GO" id="GO:0006303">
    <property type="term" value="P:double-strand break repair via nonhomologous end joining"/>
    <property type="evidence" value="ECO:0007669"/>
    <property type="project" value="UniProtKB-UniRule"/>
</dbReference>
<keyword evidence="2" id="KW-0234">DNA repair</keyword>
<evidence type="ECO:0000313" key="5">
    <source>
        <dbReference type="Proteomes" id="UP000076268"/>
    </source>
</evidence>
<dbReference type="EMBL" id="LSGP01000025">
    <property type="protein sequence ID" value="KYZ75095.1"/>
    <property type="molecule type" value="Genomic_DNA"/>
</dbReference>
<keyword evidence="1 2" id="KW-0238">DNA-binding</keyword>
<dbReference type="InterPro" id="IPR016194">
    <property type="entry name" value="SPOC-like_C_dom_sf"/>
</dbReference>
<evidence type="ECO:0000259" key="3">
    <source>
        <dbReference type="SMART" id="SM00559"/>
    </source>
</evidence>
<dbReference type="GO" id="GO:0003690">
    <property type="term" value="F:double-stranded DNA binding"/>
    <property type="evidence" value="ECO:0007669"/>
    <property type="project" value="UniProtKB-UniRule"/>
</dbReference>
<dbReference type="Proteomes" id="UP000076268">
    <property type="component" value="Unassembled WGS sequence"/>
</dbReference>
<dbReference type="NCBIfam" id="TIGR02772">
    <property type="entry name" value="Ku_bact"/>
    <property type="match status" value="1"/>
</dbReference>
<keyword evidence="5" id="KW-1185">Reference proteome</keyword>
<evidence type="ECO:0000313" key="4">
    <source>
        <dbReference type="EMBL" id="KYZ75095.1"/>
    </source>
</evidence>
<gene>
    <name evidence="2" type="primary">ku</name>
    <name evidence="4" type="ORF">AXX12_13010</name>
</gene>
<dbReference type="STRING" id="1794912.AXX12_13010"/>
<protein>
    <recommendedName>
        <fullName evidence="2">Non-homologous end joining protein Ku</fullName>
    </recommendedName>
</protein>
<dbReference type="SUPFAM" id="SSF100939">
    <property type="entry name" value="SPOC domain-like"/>
    <property type="match status" value="1"/>
</dbReference>
<dbReference type="InterPro" id="IPR006164">
    <property type="entry name" value="DNA_bd_Ku70/Ku80"/>
</dbReference>
<dbReference type="OrthoDB" id="9795084at2"/>
<dbReference type="SMART" id="SM00559">
    <property type="entry name" value="Ku78"/>
    <property type="match status" value="1"/>
</dbReference>
<dbReference type="RefSeq" id="WP_066244503.1">
    <property type="nucleotide sequence ID" value="NZ_LSGP01000025.1"/>
</dbReference>
<keyword evidence="2" id="KW-0227">DNA damage</keyword>
<name>A0A154BMJ3_ANASB</name>
<keyword evidence="2" id="KW-0233">DNA recombination</keyword>
<comment type="similarity">
    <text evidence="2">Belongs to the prokaryotic Ku family.</text>
</comment>
<dbReference type="InterPro" id="IPR009187">
    <property type="entry name" value="Prok_Ku"/>
</dbReference>
<evidence type="ECO:0000256" key="2">
    <source>
        <dbReference type="HAMAP-Rule" id="MF_01875"/>
    </source>
</evidence>
<feature type="domain" description="Ku" evidence="3">
    <location>
        <begin position="53"/>
        <end position="183"/>
    </location>
</feature>
<comment type="subunit">
    <text evidence="2">Homodimer. Interacts with LigD.</text>
</comment>
<dbReference type="AlphaFoldDB" id="A0A154BMJ3"/>
<organism evidence="4 5">
    <name type="scientific">Anaerosporomusa subterranea</name>
    <dbReference type="NCBI Taxonomy" id="1794912"/>
    <lineage>
        <taxon>Bacteria</taxon>
        <taxon>Bacillati</taxon>
        <taxon>Bacillota</taxon>
        <taxon>Negativicutes</taxon>
        <taxon>Acetonemataceae</taxon>
        <taxon>Anaerosporomusa</taxon>
    </lineage>
</organism>
<dbReference type="PANTHER" id="PTHR41251">
    <property type="entry name" value="NON-HOMOLOGOUS END JOINING PROTEIN KU"/>
    <property type="match status" value="1"/>
</dbReference>
<comment type="caution">
    <text evidence="4">The sequence shown here is derived from an EMBL/GenBank/DDBJ whole genome shotgun (WGS) entry which is preliminary data.</text>
</comment>
<dbReference type="Gene3D" id="2.40.290.10">
    <property type="match status" value="1"/>
</dbReference>
<dbReference type="GO" id="GO:0006310">
    <property type="term" value="P:DNA recombination"/>
    <property type="evidence" value="ECO:0007669"/>
    <property type="project" value="UniProtKB-KW"/>
</dbReference>
<accession>A0A154BMJ3</accession>
<dbReference type="CDD" id="cd00789">
    <property type="entry name" value="KU_like"/>
    <property type="match status" value="1"/>
</dbReference>
<dbReference type="PIRSF" id="PIRSF006493">
    <property type="entry name" value="Prok_Ku"/>
    <property type="match status" value="1"/>
</dbReference>
<dbReference type="PANTHER" id="PTHR41251:SF1">
    <property type="entry name" value="NON-HOMOLOGOUS END JOINING PROTEIN KU"/>
    <property type="match status" value="1"/>
</dbReference>
<dbReference type="HAMAP" id="MF_01875">
    <property type="entry name" value="Prokaryotic_Ku"/>
    <property type="match status" value="1"/>
</dbReference>